<gene>
    <name evidence="1" type="ORF">OF897_12100</name>
</gene>
<dbReference type="Proteomes" id="UP001073122">
    <property type="component" value="Unassembled WGS sequence"/>
</dbReference>
<name>A0ABT3XTP4_9FLAO</name>
<evidence type="ECO:0000313" key="2">
    <source>
        <dbReference type="Proteomes" id="UP001073122"/>
    </source>
</evidence>
<dbReference type="RefSeq" id="WP_267265939.1">
    <property type="nucleotide sequence ID" value="NZ_JAOVZW010000013.1"/>
</dbReference>
<proteinExistence type="predicted"/>
<organism evidence="1 2">
    <name type="scientific">Chryseobacterium formosus</name>
    <dbReference type="NCBI Taxonomy" id="1537363"/>
    <lineage>
        <taxon>Bacteria</taxon>
        <taxon>Pseudomonadati</taxon>
        <taxon>Bacteroidota</taxon>
        <taxon>Flavobacteriia</taxon>
        <taxon>Flavobacteriales</taxon>
        <taxon>Weeksellaceae</taxon>
        <taxon>Chryseobacterium group</taxon>
        <taxon>Chryseobacterium</taxon>
    </lineage>
</organism>
<reference evidence="1" key="1">
    <citation type="submission" date="2022-10" db="EMBL/GenBank/DDBJ databases">
        <title>Chryseobacterium sp. nov., a novel bacterial species.</title>
        <authorList>
            <person name="Cao Y."/>
        </authorList>
    </citation>
    <scope>NUCLEOTIDE SEQUENCE</scope>
    <source>
        <strain evidence="1">CCTCC AB2015118</strain>
    </source>
</reference>
<keyword evidence="2" id="KW-1185">Reference proteome</keyword>
<evidence type="ECO:0000313" key="1">
    <source>
        <dbReference type="EMBL" id="MCX8524655.1"/>
    </source>
</evidence>
<evidence type="ECO:0008006" key="3">
    <source>
        <dbReference type="Google" id="ProtNLM"/>
    </source>
</evidence>
<protein>
    <recommendedName>
        <fullName evidence="3">DUF4932 domain-containing protein</fullName>
    </recommendedName>
</protein>
<accession>A0ABT3XTP4</accession>
<sequence length="345" mass="40666">MTNKLLTTILLFLTSFLWGQKINFDIKYSESLAVFVFMQNLSENYPENIFKSEFEKSKYNNDAYRKLISQFDKLAIDYSYQFEEFPYASKTPMQTRDILKKNLIETNNLNDFKLRSIGILPNNVLNDLTTYIAEFTPVYNELIYQPNKDKFEKQLAEITDYANNHQLENYFETGLIFYNSSWDRSIPFEIAFYPFPDSDYFTAQAFYNNFISAIQTNLTDYKDLFSVMLHETYHIIYNEESLEIKVQIDQAFKKNPSKYSNYAYLLMNEVLATALGNGYVYETLNGKSDANDWYFHKHIHLMARKIYPLVKEYIIKKGRSIRILSISTFICMKVISPVGSMNLKT</sequence>
<dbReference type="EMBL" id="JAOVZW010000013">
    <property type="protein sequence ID" value="MCX8524655.1"/>
    <property type="molecule type" value="Genomic_DNA"/>
</dbReference>
<comment type="caution">
    <text evidence="1">The sequence shown here is derived from an EMBL/GenBank/DDBJ whole genome shotgun (WGS) entry which is preliminary data.</text>
</comment>